<sequence>MAKKNEPKVAKFKWEKIKFTSVQWQKGRYTSKYDDLWRTLRGIRMNSAIKVTLDVPCKFIPTLARRVFKNEDYNLKPHLLDLGEYKIWIFAKISRKKEAEPKD</sequence>
<proteinExistence type="predicted"/>
<dbReference type="EMBL" id="LAZR01000734">
    <property type="protein sequence ID" value="KKN59202.1"/>
    <property type="molecule type" value="Genomic_DNA"/>
</dbReference>
<accession>A0A0F9SA75</accession>
<dbReference type="AlphaFoldDB" id="A0A0F9SA75"/>
<gene>
    <name evidence="1" type="ORF">LCGC14_0544290</name>
</gene>
<organism evidence="1">
    <name type="scientific">marine sediment metagenome</name>
    <dbReference type="NCBI Taxonomy" id="412755"/>
    <lineage>
        <taxon>unclassified sequences</taxon>
        <taxon>metagenomes</taxon>
        <taxon>ecological metagenomes</taxon>
    </lineage>
</organism>
<protein>
    <submittedName>
        <fullName evidence="1">Uncharacterized protein</fullName>
    </submittedName>
</protein>
<evidence type="ECO:0000313" key="1">
    <source>
        <dbReference type="EMBL" id="KKN59202.1"/>
    </source>
</evidence>
<name>A0A0F9SA75_9ZZZZ</name>
<comment type="caution">
    <text evidence="1">The sequence shown here is derived from an EMBL/GenBank/DDBJ whole genome shotgun (WGS) entry which is preliminary data.</text>
</comment>
<reference evidence="1" key="1">
    <citation type="journal article" date="2015" name="Nature">
        <title>Complex archaea that bridge the gap between prokaryotes and eukaryotes.</title>
        <authorList>
            <person name="Spang A."/>
            <person name="Saw J.H."/>
            <person name="Jorgensen S.L."/>
            <person name="Zaremba-Niedzwiedzka K."/>
            <person name="Martijn J."/>
            <person name="Lind A.E."/>
            <person name="van Eijk R."/>
            <person name="Schleper C."/>
            <person name="Guy L."/>
            <person name="Ettema T.J."/>
        </authorList>
    </citation>
    <scope>NUCLEOTIDE SEQUENCE</scope>
</reference>